<dbReference type="STRING" id="235985.SAMN05414137_10315"/>
<feature type="domain" description="HTH cro/C1-type" evidence="2">
    <location>
        <begin position="22"/>
        <end position="55"/>
    </location>
</feature>
<organism evidence="3 4">
    <name type="scientific">Streptacidiphilus jiangxiensis</name>
    <dbReference type="NCBI Taxonomy" id="235985"/>
    <lineage>
        <taxon>Bacteria</taxon>
        <taxon>Bacillati</taxon>
        <taxon>Actinomycetota</taxon>
        <taxon>Actinomycetes</taxon>
        <taxon>Kitasatosporales</taxon>
        <taxon>Streptomycetaceae</taxon>
        <taxon>Streptacidiphilus</taxon>
    </lineage>
</organism>
<proteinExistence type="predicted"/>
<reference evidence="4" key="1">
    <citation type="submission" date="2016-10" db="EMBL/GenBank/DDBJ databases">
        <authorList>
            <person name="Varghese N."/>
        </authorList>
    </citation>
    <scope>NUCLEOTIDE SEQUENCE [LARGE SCALE GENOMIC DNA]</scope>
    <source>
        <strain evidence="4">DSM 45096 / BCRC 16803 / CGMCC 4.1857 / CIP 109030 / JCM 12277 / KCTC 19219 / NBRC 100920 / 33214</strain>
    </source>
</reference>
<gene>
    <name evidence="3" type="ORF">SAMN05414137_10315</name>
</gene>
<dbReference type="CDD" id="cd00093">
    <property type="entry name" value="HTH_XRE"/>
    <property type="match status" value="1"/>
</dbReference>
<dbReference type="AlphaFoldDB" id="A0A1H7IVP7"/>
<dbReference type="Proteomes" id="UP000183015">
    <property type="component" value="Unassembled WGS sequence"/>
</dbReference>
<dbReference type="SMART" id="SM00530">
    <property type="entry name" value="HTH_XRE"/>
    <property type="match status" value="1"/>
</dbReference>
<dbReference type="PROSITE" id="PS50943">
    <property type="entry name" value="HTH_CROC1"/>
    <property type="match status" value="1"/>
</dbReference>
<dbReference type="OrthoDB" id="3213425at2"/>
<keyword evidence="4" id="KW-1185">Reference proteome</keyword>
<evidence type="ECO:0000313" key="3">
    <source>
        <dbReference type="EMBL" id="SEK66022.1"/>
    </source>
</evidence>
<name>A0A1H7IVP7_STRJI</name>
<dbReference type="InterPro" id="IPR001387">
    <property type="entry name" value="Cro/C1-type_HTH"/>
</dbReference>
<evidence type="ECO:0000313" key="4">
    <source>
        <dbReference type="Proteomes" id="UP000183015"/>
    </source>
</evidence>
<dbReference type="SUPFAM" id="SSF47413">
    <property type="entry name" value="lambda repressor-like DNA-binding domains"/>
    <property type="match status" value="1"/>
</dbReference>
<evidence type="ECO:0000256" key="1">
    <source>
        <dbReference type="SAM" id="MobiDB-lite"/>
    </source>
</evidence>
<dbReference type="GO" id="GO:0003677">
    <property type="term" value="F:DNA binding"/>
    <property type="evidence" value="ECO:0007669"/>
    <property type="project" value="InterPro"/>
</dbReference>
<evidence type="ECO:0000259" key="2">
    <source>
        <dbReference type="PROSITE" id="PS50943"/>
    </source>
</evidence>
<sequence length="454" mass="49075">MPYPKRPLQPTRSPADWMGAELHHWRKLRGLTPAELGALVHVSGDYLRKIENGDRPCTRHLAEALDNALSTGGVLSRFHPLMAAEADKRAHEADSAIETSTRHGAGLILEGNRTAPDRESPVHRRAFLHTAGGLGLAQLLDLLQPSTAIAEGRVSRDDIVRLNETCDTLTGWENFYGSAGPIRDAAVTQLRQAVSLLDSCPSSLRTELFGAVGRLSLTLGASAFDSFHHADARHLFTVATSCAEEAGDWNLRASSLNWRARQEVWCDDPDKALTYAELGLARSDRLSASAQAALNNARARAFAKMGLAKETLAAIGTSDDLFTRQNRAEEPTWLAYYDNAQHHGDTGHALYDLAVTGLIPAQQAAHRLQVAVAEHPDAYRRSRAMSGSKLAALLTITGDPAEAAVIGNIALDDVGRVRSRRAATDLTRFGTLATQHHAPGADELNARIKKALTA</sequence>
<accession>A0A1H7IVP7</accession>
<dbReference type="RefSeq" id="WP_042447664.1">
    <property type="nucleotide sequence ID" value="NZ_BBPN01000013.1"/>
</dbReference>
<dbReference type="InterPro" id="IPR010982">
    <property type="entry name" value="Lambda_DNA-bd_dom_sf"/>
</dbReference>
<dbReference type="Gene3D" id="1.10.260.40">
    <property type="entry name" value="lambda repressor-like DNA-binding domains"/>
    <property type="match status" value="1"/>
</dbReference>
<dbReference type="EMBL" id="FOAZ01000003">
    <property type="protein sequence ID" value="SEK66022.1"/>
    <property type="molecule type" value="Genomic_DNA"/>
</dbReference>
<protein>
    <submittedName>
        <fullName evidence="3">Helix-turn-helix domain-containing protein</fullName>
    </submittedName>
</protein>
<feature type="region of interest" description="Disordered" evidence="1">
    <location>
        <begin position="92"/>
        <end position="119"/>
    </location>
</feature>
<dbReference type="eggNOG" id="COG0457">
    <property type="taxonomic scope" value="Bacteria"/>
</dbReference>
<dbReference type="Pfam" id="PF13560">
    <property type="entry name" value="HTH_31"/>
    <property type="match status" value="1"/>
</dbReference>